<dbReference type="SMART" id="SM00849">
    <property type="entry name" value="Lactamase_B"/>
    <property type="match status" value="1"/>
</dbReference>
<evidence type="ECO:0000256" key="4">
    <source>
        <dbReference type="ARBA" id="ARBA00048505"/>
    </source>
</evidence>
<dbReference type="Proteomes" id="UP001519273">
    <property type="component" value="Unassembled WGS sequence"/>
</dbReference>
<dbReference type="SUPFAM" id="SSF56281">
    <property type="entry name" value="Metallo-hydrolase/oxidoreductase"/>
    <property type="match status" value="1"/>
</dbReference>
<feature type="domain" description="Metallo-beta-lactamase" evidence="5">
    <location>
        <begin position="7"/>
        <end position="212"/>
    </location>
</feature>
<evidence type="ECO:0000313" key="7">
    <source>
        <dbReference type="Proteomes" id="UP001519273"/>
    </source>
</evidence>
<name>A0ABS4H170_9BACL</name>
<proteinExistence type="predicted"/>
<keyword evidence="1" id="KW-0378">Hydrolase</keyword>
<dbReference type="Pfam" id="PF12706">
    <property type="entry name" value="Lactamase_B_2"/>
    <property type="match status" value="1"/>
</dbReference>
<dbReference type="InterPro" id="IPR050114">
    <property type="entry name" value="UPF0173_UPF0282_UlaG_hydrolase"/>
</dbReference>
<dbReference type="Gene3D" id="3.60.15.10">
    <property type="entry name" value="Ribonuclease Z/Hydroxyacylglutathione hydrolase-like"/>
    <property type="match status" value="1"/>
</dbReference>
<evidence type="ECO:0000259" key="5">
    <source>
        <dbReference type="SMART" id="SM00849"/>
    </source>
</evidence>
<accession>A0ABS4H170</accession>
<evidence type="ECO:0000256" key="2">
    <source>
        <dbReference type="ARBA" id="ARBA00034221"/>
    </source>
</evidence>
<sequence>MNIQLVRHATLLISYNGKKIVVDPMLSPQGAMATVAGAANSYPNPTVNLTIDISELLRADAVLLTHSHRDHFDAVAATLLPKDILFYCQPEDELLVRSHGFHRVEPVTQSVKFENIQIIRTSGQHGSGELGQKMGPVSGFILQSAHEPTLYIAGDTIWCTEVKDAVSEYKPDVIVVFAGAAQFLEGGPITMTPEHIKKVCKHSADSKVIAAHMESWSHCLLTRQELLTFISANNLQERVIVPADGEVIHF</sequence>
<gene>
    <name evidence="6" type="ORF">J2Z20_001077</name>
</gene>
<comment type="catalytic activity">
    <reaction evidence="4">
        <text>3',5'-cyclic UMP + H2O = UMP + H(+)</text>
        <dbReference type="Rhea" id="RHEA:70575"/>
        <dbReference type="ChEBI" id="CHEBI:15377"/>
        <dbReference type="ChEBI" id="CHEBI:15378"/>
        <dbReference type="ChEBI" id="CHEBI:57865"/>
        <dbReference type="ChEBI" id="CHEBI:184387"/>
    </reaction>
    <physiologicalReaction direction="left-to-right" evidence="4">
        <dbReference type="Rhea" id="RHEA:70576"/>
    </physiologicalReaction>
</comment>
<evidence type="ECO:0000256" key="3">
    <source>
        <dbReference type="ARBA" id="ARBA00034301"/>
    </source>
</evidence>
<dbReference type="EMBL" id="JAGGKP010000001">
    <property type="protein sequence ID" value="MBP1936216.1"/>
    <property type="molecule type" value="Genomic_DNA"/>
</dbReference>
<comment type="caution">
    <text evidence="6">The sequence shown here is derived from an EMBL/GenBank/DDBJ whole genome shotgun (WGS) entry which is preliminary data.</text>
</comment>
<dbReference type="PANTHER" id="PTHR43546:SF9">
    <property type="entry name" value="L-ASCORBATE-6-PHOSPHATE LACTONASE ULAG-RELATED"/>
    <property type="match status" value="1"/>
</dbReference>
<dbReference type="InterPro" id="IPR001279">
    <property type="entry name" value="Metallo-B-lactamas"/>
</dbReference>
<comment type="catalytic activity">
    <reaction evidence="2">
        <text>3',5'-cyclic CMP + H2O = CMP + H(+)</text>
        <dbReference type="Rhea" id="RHEA:72675"/>
        <dbReference type="ChEBI" id="CHEBI:15377"/>
        <dbReference type="ChEBI" id="CHEBI:15378"/>
        <dbReference type="ChEBI" id="CHEBI:58003"/>
        <dbReference type="ChEBI" id="CHEBI:60377"/>
    </reaction>
    <physiologicalReaction direction="left-to-right" evidence="2">
        <dbReference type="Rhea" id="RHEA:72676"/>
    </physiologicalReaction>
</comment>
<organism evidence="6 7">
    <name type="scientific">Paenibacillus sediminis</name>
    <dbReference type="NCBI Taxonomy" id="664909"/>
    <lineage>
        <taxon>Bacteria</taxon>
        <taxon>Bacillati</taxon>
        <taxon>Bacillota</taxon>
        <taxon>Bacilli</taxon>
        <taxon>Bacillales</taxon>
        <taxon>Paenibacillaceae</taxon>
        <taxon>Paenibacillus</taxon>
    </lineage>
</organism>
<dbReference type="PANTHER" id="PTHR43546">
    <property type="entry name" value="UPF0173 METAL-DEPENDENT HYDROLASE MJ1163-RELATED"/>
    <property type="match status" value="1"/>
</dbReference>
<comment type="function">
    <text evidence="3">Counteracts the endogenous Pycsar antiviral defense system. Phosphodiesterase that enables metal-dependent hydrolysis of host cyclic nucleotide Pycsar defense signals such as cCMP and cUMP.</text>
</comment>
<evidence type="ECO:0000313" key="6">
    <source>
        <dbReference type="EMBL" id="MBP1936216.1"/>
    </source>
</evidence>
<dbReference type="RefSeq" id="WP_209846164.1">
    <property type="nucleotide sequence ID" value="NZ_CBCRVE010000002.1"/>
</dbReference>
<reference evidence="6 7" key="1">
    <citation type="submission" date="2021-03" db="EMBL/GenBank/DDBJ databases">
        <title>Genomic Encyclopedia of Type Strains, Phase IV (KMG-IV): sequencing the most valuable type-strain genomes for metagenomic binning, comparative biology and taxonomic classification.</title>
        <authorList>
            <person name="Goeker M."/>
        </authorList>
    </citation>
    <scope>NUCLEOTIDE SEQUENCE [LARGE SCALE GENOMIC DNA]</scope>
    <source>
        <strain evidence="6 7">DSM 23491</strain>
    </source>
</reference>
<keyword evidence="7" id="KW-1185">Reference proteome</keyword>
<dbReference type="InterPro" id="IPR036866">
    <property type="entry name" value="RibonucZ/Hydroxyglut_hydro"/>
</dbReference>
<protein>
    <submittedName>
        <fullName evidence="6">L-ascorbate metabolism protein UlaG (Beta-lactamase superfamily)</fullName>
    </submittedName>
</protein>
<evidence type="ECO:0000256" key="1">
    <source>
        <dbReference type="ARBA" id="ARBA00022801"/>
    </source>
</evidence>